<dbReference type="Gene3D" id="1.10.260.40">
    <property type="entry name" value="lambda repressor-like DNA-binding domains"/>
    <property type="match status" value="1"/>
</dbReference>
<reference evidence="2" key="2">
    <citation type="journal article" date="2021" name="PeerJ">
        <title>Extensive microbial diversity within the chicken gut microbiome revealed by metagenomics and culture.</title>
        <authorList>
            <person name="Gilroy R."/>
            <person name="Ravi A."/>
            <person name="Getino M."/>
            <person name="Pursley I."/>
            <person name="Horton D.L."/>
            <person name="Alikhan N.F."/>
            <person name="Baker D."/>
            <person name="Gharbi K."/>
            <person name="Hall N."/>
            <person name="Watson M."/>
            <person name="Adriaenssens E.M."/>
            <person name="Foster-Nyarko E."/>
            <person name="Jarju S."/>
            <person name="Secka A."/>
            <person name="Antonio M."/>
            <person name="Oren A."/>
            <person name="Chaudhuri R.R."/>
            <person name="La Ragione R."/>
            <person name="Hildebrand F."/>
            <person name="Pallen M.J."/>
        </authorList>
    </citation>
    <scope>NUCLEOTIDE SEQUENCE</scope>
    <source>
        <strain evidence="2">D3-1215</strain>
    </source>
</reference>
<dbReference type="GO" id="GO:0003677">
    <property type="term" value="F:DNA binding"/>
    <property type="evidence" value="ECO:0007669"/>
    <property type="project" value="InterPro"/>
</dbReference>
<dbReference type="Proteomes" id="UP000823637">
    <property type="component" value="Unassembled WGS sequence"/>
</dbReference>
<name>A0A9D9HE94_9BACT</name>
<organism evidence="2 3">
    <name type="scientific">Candidatus Enterocola intestinipullorum</name>
    <dbReference type="NCBI Taxonomy" id="2840783"/>
    <lineage>
        <taxon>Bacteria</taxon>
        <taxon>Pseudomonadati</taxon>
        <taxon>Bacteroidota</taxon>
        <taxon>Bacteroidia</taxon>
        <taxon>Bacteroidales</taxon>
        <taxon>Candidatus Enterocola</taxon>
    </lineage>
</organism>
<dbReference type="SMART" id="SM00530">
    <property type="entry name" value="HTH_XRE"/>
    <property type="match status" value="1"/>
</dbReference>
<accession>A0A9D9HE94</accession>
<dbReference type="EMBL" id="JADIMR010000117">
    <property type="protein sequence ID" value="MBO8447599.1"/>
    <property type="molecule type" value="Genomic_DNA"/>
</dbReference>
<dbReference type="InterPro" id="IPR010982">
    <property type="entry name" value="Lambda_DNA-bd_dom_sf"/>
</dbReference>
<dbReference type="AlphaFoldDB" id="A0A9D9HE94"/>
<evidence type="ECO:0000313" key="2">
    <source>
        <dbReference type="EMBL" id="MBO8447599.1"/>
    </source>
</evidence>
<comment type="caution">
    <text evidence="2">The sequence shown here is derived from an EMBL/GenBank/DDBJ whole genome shotgun (WGS) entry which is preliminary data.</text>
</comment>
<dbReference type="SUPFAM" id="SSF47413">
    <property type="entry name" value="lambda repressor-like DNA-binding domains"/>
    <property type="match status" value="1"/>
</dbReference>
<evidence type="ECO:0000259" key="1">
    <source>
        <dbReference type="PROSITE" id="PS50943"/>
    </source>
</evidence>
<dbReference type="CDD" id="cd00093">
    <property type="entry name" value="HTH_XRE"/>
    <property type="match status" value="1"/>
</dbReference>
<dbReference type="Pfam" id="PF01381">
    <property type="entry name" value="HTH_3"/>
    <property type="match status" value="1"/>
</dbReference>
<reference evidence="2" key="1">
    <citation type="submission" date="2020-10" db="EMBL/GenBank/DDBJ databases">
        <authorList>
            <person name="Gilroy R."/>
        </authorList>
    </citation>
    <scope>NUCLEOTIDE SEQUENCE</scope>
    <source>
        <strain evidence="2">D3-1215</strain>
    </source>
</reference>
<sequence>MGKYAIGIRHTGNTVRQQIFRNIGQYPPNCCNLVTCKAAKMTQEQLAKKVGTDKSYISKVEHGLIVPSIGMFYRMAAAMGYEVELVKRG</sequence>
<protein>
    <submittedName>
        <fullName evidence="2">Helix-turn-helix transcriptional regulator</fullName>
    </submittedName>
</protein>
<proteinExistence type="predicted"/>
<feature type="domain" description="HTH cro/C1-type" evidence="1">
    <location>
        <begin position="37"/>
        <end position="86"/>
    </location>
</feature>
<evidence type="ECO:0000313" key="3">
    <source>
        <dbReference type="Proteomes" id="UP000823637"/>
    </source>
</evidence>
<gene>
    <name evidence="2" type="ORF">IAC32_07650</name>
</gene>
<dbReference type="InterPro" id="IPR001387">
    <property type="entry name" value="Cro/C1-type_HTH"/>
</dbReference>
<dbReference type="PROSITE" id="PS50943">
    <property type="entry name" value="HTH_CROC1"/>
    <property type="match status" value="1"/>
</dbReference>